<reference evidence="2 3" key="1">
    <citation type="submission" date="2019-05" db="EMBL/GenBank/DDBJ databases">
        <title>Another draft genome of Portunus trituberculatus and its Hox gene families provides insights of decapod evolution.</title>
        <authorList>
            <person name="Jeong J.-H."/>
            <person name="Song I."/>
            <person name="Kim S."/>
            <person name="Choi T."/>
            <person name="Kim D."/>
            <person name="Ryu S."/>
            <person name="Kim W."/>
        </authorList>
    </citation>
    <scope>NUCLEOTIDE SEQUENCE [LARGE SCALE GENOMIC DNA]</scope>
    <source>
        <tissue evidence="2">Muscle</tissue>
    </source>
</reference>
<evidence type="ECO:0000313" key="3">
    <source>
        <dbReference type="Proteomes" id="UP000324222"/>
    </source>
</evidence>
<comment type="caution">
    <text evidence="2">The sequence shown here is derived from an EMBL/GenBank/DDBJ whole genome shotgun (WGS) entry which is preliminary data.</text>
</comment>
<feature type="region of interest" description="Disordered" evidence="1">
    <location>
        <begin position="1"/>
        <end position="28"/>
    </location>
</feature>
<keyword evidence="3" id="KW-1185">Reference proteome</keyword>
<name>A0A5B7DWV1_PORTR</name>
<proteinExistence type="predicted"/>
<sequence>MSGQRGPSAATLPCHRRGGSTIVSDPPQFTTLALPQRDNSSLSLTQPALQAYHLHDSNNGMGERKRGGKTEKNAYSCKRWPPCISSSCHSPLCGVSCCISNIPAAFQSLGGNPVFQDDGYPRNPRIN</sequence>
<organism evidence="2 3">
    <name type="scientific">Portunus trituberculatus</name>
    <name type="common">Swimming crab</name>
    <name type="synonym">Neptunus trituberculatus</name>
    <dbReference type="NCBI Taxonomy" id="210409"/>
    <lineage>
        <taxon>Eukaryota</taxon>
        <taxon>Metazoa</taxon>
        <taxon>Ecdysozoa</taxon>
        <taxon>Arthropoda</taxon>
        <taxon>Crustacea</taxon>
        <taxon>Multicrustacea</taxon>
        <taxon>Malacostraca</taxon>
        <taxon>Eumalacostraca</taxon>
        <taxon>Eucarida</taxon>
        <taxon>Decapoda</taxon>
        <taxon>Pleocyemata</taxon>
        <taxon>Brachyura</taxon>
        <taxon>Eubrachyura</taxon>
        <taxon>Portunoidea</taxon>
        <taxon>Portunidae</taxon>
        <taxon>Portuninae</taxon>
        <taxon>Portunus</taxon>
    </lineage>
</organism>
<dbReference type="AlphaFoldDB" id="A0A5B7DWV1"/>
<gene>
    <name evidence="2" type="ORF">E2C01_018897</name>
</gene>
<protein>
    <submittedName>
        <fullName evidence="2">Uncharacterized protein</fullName>
    </submittedName>
</protein>
<accession>A0A5B7DWV1</accession>
<evidence type="ECO:0000313" key="2">
    <source>
        <dbReference type="EMBL" id="MPC25775.1"/>
    </source>
</evidence>
<dbReference type="Proteomes" id="UP000324222">
    <property type="component" value="Unassembled WGS sequence"/>
</dbReference>
<evidence type="ECO:0000256" key="1">
    <source>
        <dbReference type="SAM" id="MobiDB-lite"/>
    </source>
</evidence>
<dbReference type="EMBL" id="VSRR010001506">
    <property type="protein sequence ID" value="MPC25775.1"/>
    <property type="molecule type" value="Genomic_DNA"/>
</dbReference>